<name>A0A816Q6R8_BRANA</name>
<dbReference type="EMBL" id="HG994370">
    <property type="protein sequence ID" value="CAF2057520.1"/>
    <property type="molecule type" value="Genomic_DNA"/>
</dbReference>
<evidence type="ECO:0000313" key="1">
    <source>
        <dbReference type="EMBL" id="CAF2057520.1"/>
    </source>
</evidence>
<reference evidence="1" key="1">
    <citation type="submission" date="2021-01" db="EMBL/GenBank/DDBJ databases">
        <authorList>
            <consortium name="Genoscope - CEA"/>
            <person name="William W."/>
        </authorList>
    </citation>
    <scope>NUCLEOTIDE SEQUENCE</scope>
</reference>
<proteinExistence type="predicted"/>
<gene>
    <name evidence="1" type="ORF">DARMORV10_C06P17260.1</name>
</gene>
<organism evidence="1">
    <name type="scientific">Brassica napus</name>
    <name type="common">Rape</name>
    <dbReference type="NCBI Taxonomy" id="3708"/>
    <lineage>
        <taxon>Eukaryota</taxon>
        <taxon>Viridiplantae</taxon>
        <taxon>Streptophyta</taxon>
        <taxon>Embryophyta</taxon>
        <taxon>Tracheophyta</taxon>
        <taxon>Spermatophyta</taxon>
        <taxon>Magnoliopsida</taxon>
        <taxon>eudicotyledons</taxon>
        <taxon>Gunneridae</taxon>
        <taxon>Pentapetalae</taxon>
        <taxon>rosids</taxon>
        <taxon>malvids</taxon>
        <taxon>Brassicales</taxon>
        <taxon>Brassicaceae</taxon>
        <taxon>Brassiceae</taxon>
        <taxon>Brassica</taxon>
    </lineage>
</organism>
<dbReference type="Proteomes" id="UP001295469">
    <property type="component" value="Chromosome C06"/>
</dbReference>
<feature type="non-terminal residue" evidence="1">
    <location>
        <position position="49"/>
    </location>
</feature>
<protein>
    <submittedName>
        <fullName evidence="1">(rape) hypothetical protein</fullName>
    </submittedName>
</protein>
<dbReference type="AlphaFoldDB" id="A0A816Q6R8"/>
<sequence>MAVKSLQPQIKANQERYVGVSSLKVTVARAIEERTAVRAIEKKTAAIKV</sequence>
<accession>A0A816Q6R8</accession>